<evidence type="ECO:0000256" key="2">
    <source>
        <dbReference type="ARBA" id="ARBA00022448"/>
    </source>
</evidence>
<evidence type="ECO:0000256" key="1">
    <source>
        <dbReference type="ARBA" id="ARBA00005695"/>
    </source>
</evidence>
<dbReference type="InterPro" id="IPR036366">
    <property type="entry name" value="PGBDSf"/>
</dbReference>
<dbReference type="Gene3D" id="1.10.101.10">
    <property type="entry name" value="PGBD-like superfamily/PGBD"/>
    <property type="match status" value="1"/>
</dbReference>
<dbReference type="CDD" id="cd08513">
    <property type="entry name" value="PBP2_thermophilic_Hb8_like"/>
    <property type="match status" value="1"/>
</dbReference>
<sequence length="700" mass="80019">MSTILRKISSSLKLFFQDRKLGFSFKLVSKWPSRSQWKGFFNVLNNREKILFFSFLVLSLGSAIFLGFSFYYSNTESQPAEGGKYIEGVVGQPHFLNPALAAANDVDRDLVELIFSGLMKYNSAGEVIPDLAKEYKVLDEGRVYEFYLKENVFWHDGAPLLADDVVFTIKTIQNSDYKSPVQANWLGIDVEKISDYGVRFTLKKPYSAFIENTTQKILPKHIFNEVSPENFPFLVYNLKPVGSGPFKFKNLTQEKNGNIKALNLVRNLSYFGKTPFIKEFSFYFFETEKELVKSAEAGKVNGFALIWPNKNNLVRNKNFLSYEILLPRYFAVFFNPSNSKVLAEKEVRQALNFGTNKQDIINKALSEQGRTVDSPLLPDVFGFDDPTVIYEFNPEKAKELLEIAGFKIMDLNTCLTENESEEKCKAGLRQKVIEKKNAFKFTSNLKTGSQGDEVKELQKCLAKDPDVYPEQEISGYFGETTKKAVIKFQEKYSKEILEPSGLTKGTGEVKTATRAKLNELCAESPIEKMLLKFSLVVPNQSSLVEVANVLEKQWQVLGVDLEIKIIPTSEIASDFIKPRDYDSLLFGEVLGSLPDPFPFWHSFQKKDPGLNLASYENKKADALLEDLLEIQDPKKRKKKYEELQNILIQDAPAVFLYRPNYVYLASNYVKGLNNIQRITEPAKRFSEIENWYITTKRVWK</sequence>
<evidence type="ECO:0000256" key="3">
    <source>
        <dbReference type="ARBA" id="ARBA00022729"/>
    </source>
</evidence>
<dbReference type="PIRSF" id="PIRSF002741">
    <property type="entry name" value="MppA"/>
    <property type="match status" value="1"/>
</dbReference>
<keyword evidence="4" id="KW-1133">Transmembrane helix</keyword>
<dbReference type="Pfam" id="PF00496">
    <property type="entry name" value="SBP_bac_5"/>
    <property type="match status" value="1"/>
</dbReference>
<comment type="similarity">
    <text evidence="1">Belongs to the bacterial solute-binding protein 5 family.</text>
</comment>
<dbReference type="Proteomes" id="UP000230760">
    <property type="component" value="Unassembled WGS sequence"/>
</dbReference>
<protein>
    <recommendedName>
        <fullName evidence="9">Solute-binding protein family 5 domain-containing protein</fullName>
    </recommendedName>
</protein>
<dbReference type="InterPro" id="IPR030678">
    <property type="entry name" value="Peptide/Ni-bd"/>
</dbReference>
<dbReference type="SUPFAM" id="SSF53850">
    <property type="entry name" value="Periplasmic binding protein-like II"/>
    <property type="match status" value="2"/>
</dbReference>
<comment type="caution">
    <text evidence="7">The sequence shown here is derived from an EMBL/GenBank/DDBJ whole genome shotgun (WGS) entry which is preliminary data.</text>
</comment>
<keyword evidence="4" id="KW-0812">Transmembrane</keyword>
<dbReference type="Gene3D" id="3.40.190.10">
    <property type="entry name" value="Periplasmic binding protein-like II"/>
    <property type="match status" value="1"/>
</dbReference>
<dbReference type="GO" id="GO:0015833">
    <property type="term" value="P:peptide transport"/>
    <property type="evidence" value="ECO:0007669"/>
    <property type="project" value="TreeGrafter"/>
</dbReference>
<dbReference type="PANTHER" id="PTHR30290:SF9">
    <property type="entry name" value="OLIGOPEPTIDE-BINDING PROTEIN APPA"/>
    <property type="match status" value="1"/>
</dbReference>
<name>A0A2M7UYZ7_9BACT</name>
<gene>
    <name evidence="7" type="ORF">COX90_00640</name>
</gene>
<reference evidence="8" key="1">
    <citation type="submission" date="2017-09" db="EMBL/GenBank/DDBJ databases">
        <title>Depth-based differentiation of microbial function through sediment-hosted aquifers and enrichment of novel symbionts in the deep terrestrial subsurface.</title>
        <authorList>
            <person name="Probst A.J."/>
            <person name="Ladd B."/>
            <person name="Jarett J.K."/>
            <person name="Geller-Mcgrath D.E."/>
            <person name="Sieber C.M.K."/>
            <person name="Emerson J.B."/>
            <person name="Anantharaman K."/>
            <person name="Thomas B.C."/>
            <person name="Malmstrom R."/>
            <person name="Stieglmeier M."/>
            <person name="Klingl A."/>
            <person name="Woyke T."/>
            <person name="Ryan C.M."/>
            <person name="Banfield J.F."/>
        </authorList>
    </citation>
    <scope>NUCLEOTIDE SEQUENCE [LARGE SCALE GENOMIC DNA]</scope>
</reference>
<dbReference type="PANTHER" id="PTHR30290">
    <property type="entry name" value="PERIPLASMIC BINDING COMPONENT OF ABC TRANSPORTER"/>
    <property type="match status" value="1"/>
</dbReference>
<dbReference type="SUPFAM" id="SSF47090">
    <property type="entry name" value="PGBD-like"/>
    <property type="match status" value="1"/>
</dbReference>
<dbReference type="AlphaFoldDB" id="A0A2M7UYZ7"/>
<organism evidence="7 8">
    <name type="scientific">Candidatus Nealsonbacteria bacterium CG_4_10_14_0_2_um_filter_38_17</name>
    <dbReference type="NCBI Taxonomy" id="1974680"/>
    <lineage>
        <taxon>Bacteria</taxon>
        <taxon>Candidatus Nealsoniibacteriota</taxon>
    </lineage>
</organism>
<dbReference type="Gene3D" id="3.10.105.10">
    <property type="entry name" value="Dipeptide-binding Protein, Domain 3"/>
    <property type="match status" value="1"/>
</dbReference>
<keyword evidence="4" id="KW-0472">Membrane</keyword>
<evidence type="ECO:0000313" key="7">
    <source>
        <dbReference type="EMBL" id="PIZ89191.1"/>
    </source>
</evidence>
<evidence type="ECO:0000256" key="4">
    <source>
        <dbReference type="SAM" id="Phobius"/>
    </source>
</evidence>
<dbReference type="InterPro" id="IPR000914">
    <property type="entry name" value="SBP_5_dom"/>
</dbReference>
<evidence type="ECO:0000313" key="8">
    <source>
        <dbReference type="Proteomes" id="UP000230760"/>
    </source>
</evidence>
<feature type="domain" description="Solute-binding protein family 5" evidence="5">
    <location>
        <begin position="126"/>
        <end position="410"/>
    </location>
</feature>
<feature type="domain" description="Peptidoglycan binding-like" evidence="6">
    <location>
        <begin position="450"/>
        <end position="492"/>
    </location>
</feature>
<accession>A0A2M7UYZ7</accession>
<evidence type="ECO:0000259" key="6">
    <source>
        <dbReference type="Pfam" id="PF01471"/>
    </source>
</evidence>
<keyword evidence="3" id="KW-0732">Signal</keyword>
<evidence type="ECO:0000259" key="5">
    <source>
        <dbReference type="Pfam" id="PF00496"/>
    </source>
</evidence>
<keyword evidence="2" id="KW-0813">Transport</keyword>
<dbReference type="InterPro" id="IPR039424">
    <property type="entry name" value="SBP_5"/>
</dbReference>
<dbReference type="EMBL" id="PFPB01000015">
    <property type="protein sequence ID" value="PIZ89191.1"/>
    <property type="molecule type" value="Genomic_DNA"/>
</dbReference>
<dbReference type="InterPro" id="IPR036365">
    <property type="entry name" value="PGBD-like_sf"/>
</dbReference>
<proteinExistence type="inferred from homology"/>
<feature type="transmembrane region" description="Helical" evidence="4">
    <location>
        <begin position="50"/>
        <end position="72"/>
    </location>
</feature>
<dbReference type="InterPro" id="IPR002477">
    <property type="entry name" value="Peptidoglycan-bd-like"/>
</dbReference>
<evidence type="ECO:0008006" key="9">
    <source>
        <dbReference type="Google" id="ProtNLM"/>
    </source>
</evidence>
<dbReference type="GO" id="GO:0042597">
    <property type="term" value="C:periplasmic space"/>
    <property type="evidence" value="ECO:0007669"/>
    <property type="project" value="UniProtKB-ARBA"/>
</dbReference>
<dbReference type="GO" id="GO:0043190">
    <property type="term" value="C:ATP-binding cassette (ABC) transporter complex"/>
    <property type="evidence" value="ECO:0007669"/>
    <property type="project" value="InterPro"/>
</dbReference>
<dbReference type="Pfam" id="PF01471">
    <property type="entry name" value="PG_binding_1"/>
    <property type="match status" value="1"/>
</dbReference>
<dbReference type="GO" id="GO:1904680">
    <property type="term" value="F:peptide transmembrane transporter activity"/>
    <property type="evidence" value="ECO:0007669"/>
    <property type="project" value="TreeGrafter"/>
</dbReference>